<evidence type="ECO:0000256" key="1">
    <source>
        <dbReference type="SAM" id="MobiDB-lite"/>
    </source>
</evidence>
<evidence type="ECO:0000313" key="2">
    <source>
        <dbReference type="EMBL" id="AAK25128.1"/>
    </source>
</evidence>
<feature type="region of interest" description="Disordered" evidence="1">
    <location>
        <begin position="25"/>
        <end position="54"/>
    </location>
</feature>
<feature type="compositionally biased region" description="Basic and acidic residues" evidence="1">
    <location>
        <begin position="44"/>
        <end position="54"/>
    </location>
</feature>
<dbReference type="BioCyc" id="CAULO:CC3166-MONOMER"/>
<dbReference type="PIR" id="D87641">
    <property type="entry name" value="D87641"/>
</dbReference>
<name>Q9A3N6_CAUVC</name>
<organism evidence="2 3">
    <name type="scientific">Caulobacter vibrioides (strain ATCC 19089 / CIP 103742 / CB 15)</name>
    <name type="common">Caulobacter crescentus</name>
    <dbReference type="NCBI Taxonomy" id="190650"/>
    <lineage>
        <taxon>Bacteria</taxon>
        <taxon>Pseudomonadati</taxon>
        <taxon>Pseudomonadota</taxon>
        <taxon>Alphaproteobacteria</taxon>
        <taxon>Caulobacterales</taxon>
        <taxon>Caulobacteraceae</taxon>
        <taxon>Caulobacter</taxon>
    </lineage>
</organism>
<dbReference type="EnsemblBacteria" id="AAK25128">
    <property type="protein sequence ID" value="AAK25128"/>
    <property type="gene ID" value="CC_3166"/>
</dbReference>
<dbReference type="AlphaFoldDB" id="Q9A3N6"/>
<proteinExistence type="predicted"/>
<reference evidence="2 3" key="1">
    <citation type="journal article" date="2001" name="Proc. Natl. Acad. Sci. U.S.A.">
        <title>Complete genome sequence of Caulobacter crescentus.</title>
        <authorList>
            <person name="Nierman W.C."/>
            <person name="Feldblyum T.V."/>
            <person name="Laub M.T."/>
            <person name="Paulsen I.T."/>
            <person name="Nelson K.E."/>
            <person name="Eisen J.A."/>
            <person name="Heidelberg J.F."/>
            <person name="Alley M.R."/>
            <person name="Ohta N."/>
            <person name="Maddock J.R."/>
            <person name="Potocka I."/>
            <person name="Nelson W.C."/>
            <person name="Newton A."/>
            <person name="Stephens C."/>
            <person name="Phadke N.D."/>
            <person name="Ely B."/>
            <person name="DeBoy R.T."/>
            <person name="Dodson R.J."/>
            <person name="Durkin A.S."/>
            <person name="Gwinn M.L."/>
            <person name="Haft D.H."/>
            <person name="Kolonay J.F."/>
            <person name="Smit J."/>
            <person name="Craven M.B."/>
            <person name="Khouri H."/>
            <person name="Shetty J."/>
            <person name="Berry K."/>
            <person name="Utterback T."/>
            <person name="Tran K."/>
            <person name="Wolf A."/>
            <person name="Vamathevan J."/>
            <person name="Ermolaeva M."/>
            <person name="White O."/>
            <person name="Salzberg S.L."/>
            <person name="Venter J.C."/>
            <person name="Shapiro L."/>
            <person name="Fraser C.M."/>
        </authorList>
    </citation>
    <scope>NUCLEOTIDE SEQUENCE [LARGE SCALE GENOMIC DNA]</scope>
    <source>
        <strain evidence="3">ATCC 19089 / CB15</strain>
    </source>
</reference>
<gene>
    <name evidence="2" type="ordered locus">CC_3166</name>
</gene>
<protein>
    <submittedName>
        <fullName evidence="2">Uncharacterized protein</fullName>
    </submittedName>
</protein>
<feature type="compositionally biased region" description="Basic and acidic residues" evidence="1">
    <location>
        <begin position="25"/>
        <end position="36"/>
    </location>
</feature>
<dbReference type="Proteomes" id="UP000001816">
    <property type="component" value="Chromosome"/>
</dbReference>
<sequence>MRFCVAAADDSLVNDRGIRPTFFSDHRYGSARKPAEDVGAEETSWPRDRSCSPT</sequence>
<dbReference type="STRING" id="190650.CC_3166"/>
<dbReference type="EMBL" id="AE005673">
    <property type="protein sequence ID" value="AAK25128.1"/>
    <property type="molecule type" value="Genomic_DNA"/>
</dbReference>
<accession>Q9A3N6</accession>
<evidence type="ECO:0000313" key="3">
    <source>
        <dbReference type="Proteomes" id="UP000001816"/>
    </source>
</evidence>
<keyword evidence="3" id="KW-1185">Reference proteome</keyword>
<dbReference type="KEGG" id="ccr:CC_3166"/>
<dbReference type="HOGENOM" id="CLU_3041648_0_0_5"/>